<proteinExistence type="predicted"/>
<accession>A0ACB8WZU5</accession>
<gene>
    <name evidence="1" type="ORF">L3Q82_006620</name>
</gene>
<dbReference type="Proteomes" id="UP000831701">
    <property type="component" value="Chromosome 4"/>
</dbReference>
<name>A0ACB8WZU5_9TELE</name>
<sequence>MRVWGPGAFAKGCSEFGLYDRSRSLVRIASSQDLQHVLERFAAECEAAGMRISTSKSKAMVLDDRKRVACPLRVGGEVLPQVEEFKCLGVLFTSEGKMEREIDSKRIGAASAVMRLCTGPSCSEEGAESKGEALDALPVNLPPTLTYGHELWVMTERTRSRIQAAEMSFLRRVAGRSLRDRVRSSVTREELGVEPLLLHIERSQLRWLGHLFRMPPGRLPREVFQACPTGRRPRGRPRTRWRDYVSWLAWRKCLGHHILLHDFLPTTEILVSSLLGAAEDLDEDGAGISRSLTGKTLQRCRKSSGLCRGFLCKEADVESCWIYFLRYCSGLKKVLRTLKGFCQLWDLDVNMDGSDDYIWQRRIHHGVRYQKNPVPFPESVKIGLEFNAALERKEKLDLCLLTNAVMLELCDFAKTVTKSESYFLFELLEFNFDLGVDPDNDMQCYSYARRIHNKVKQLKEQIRPKSHRLKDTYPLPDLKSLEGFAGLEQSGRFYLKKNKIVDSSFLTDGSKNSQSAENQKSEDANGALIIKKPGGVRVKLTDDVYPFCKELGVTLNVRLDDAPKQKLDPTLVTNGVMIELLEFSRVLCGTYTGIIYDLVKQNFGYEFNKMQFRMQINKLMERKYACLTAEGRDALLKEPYSFQTRKQEVNQKKRKNTDTDEQEVEGQTTPSKRKETLKDEDSGEKEMCPGNDLSYMCPVDLETAMQSGTEDGPEKKIFESSSAAEAKSTVSLNVKEEEEEVSLSPAQRQINGHDCHVLRPKNTTLTELSDLFSEDKNDDITVKTQKQKLWMRRAPRSKQILKSSRVNDMFARCREIGLDFNVGSGNKQNLDLQLLTNYVLWEVYKFACAMTKSLGSFLFDMLDSNFNLFLQDQVHQRNFVFYILTKVKVLQNHPARQKTEFLNSPFQFPDVYNTVDATGDFQTGQEVETEQQTNGDSAASATNQPADMETHPFCKKLGLNLWSTEGRSASQKLDLTLLTTGAMLEIYSFVRELYGEIRETVNDILEHNFDLDLQSGATEASKVIQRWYTTQRSLMKRQTSSPKIVRWLNMVVPVNGQLIDNDLEDLDTEDVKPSRAMEAFNGNVKQVFSYPLCKEIGLDLNVRSKSTTKAKLDLGVLTRGVLFEMHQYVKQNCQRYVPCLYEILEYNFDLRSQNFRKVDFAWSIASQVIAIAGKHGRKGGYLNKVFELPFEVPESSQIVCKEEPEDGFGDPDLNDNLDVTFVRELIPVDIEVEIE</sequence>
<evidence type="ECO:0000313" key="1">
    <source>
        <dbReference type="EMBL" id="KAI3373320.1"/>
    </source>
</evidence>
<organism evidence="1 2">
    <name type="scientific">Scortum barcoo</name>
    <name type="common">barcoo grunter</name>
    <dbReference type="NCBI Taxonomy" id="214431"/>
    <lineage>
        <taxon>Eukaryota</taxon>
        <taxon>Metazoa</taxon>
        <taxon>Chordata</taxon>
        <taxon>Craniata</taxon>
        <taxon>Vertebrata</taxon>
        <taxon>Euteleostomi</taxon>
        <taxon>Actinopterygii</taxon>
        <taxon>Neopterygii</taxon>
        <taxon>Teleostei</taxon>
        <taxon>Neoteleostei</taxon>
        <taxon>Acanthomorphata</taxon>
        <taxon>Eupercaria</taxon>
        <taxon>Centrarchiformes</taxon>
        <taxon>Terapontoidei</taxon>
        <taxon>Terapontidae</taxon>
        <taxon>Scortum</taxon>
    </lineage>
</organism>
<keyword evidence="2" id="KW-1185">Reference proteome</keyword>
<protein>
    <submittedName>
        <fullName evidence="1">Uncharacterized protein</fullName>
    </submittedName>
</protein>
<evidence type="ECO:0000313" key="2">
    <source>
        <dbReference type="Proteomes" id="UP000831701"/>
    </source>
</evidence>
<dbReference type="EMBL" id="CM041534">
    <property type="protein sequence ID" value="KAI3373320.1"/>
    <property type="molecule type" value="Genomic_DNA"/>
</dbReference>
<reference evidence="1" key="1">
    <citation type="submission" date="2022-04" db="EMBL/GenBank/DDBJ databases">
        <title>Jade perch genome.</title>
        <authorList>
            <person name="Chao B."/>
        </authorList>
    </citation>
    <scope>NUCLEOTIDE SEQUENCE</scope>
    <source>
        <strain evidence="1">CB-2022</strain>
    </source>
</reference>
<comment type="caution">
    <text evidence="1">The sequence shown here is derived from an EMBL/GenBank/DDBJ whole genome shotgun (WGS) entry which is preliminary data.</text>
</comment>